<feature type="region of interest" description="Disordered" evidence="1">
    <location>
        <begin position="150"/>
        <end position="170"/>
    </location>
</feature>
<sequence length="170" mass="19099">MLQLEARERLLRRLSGKGADTLGWTGCVGHVVRIVLGTGEDWAAGDQDWDESFFAAGQRVEKRKGQHTGMPVALKGTSTAAVGGSVEIRHLFLEKHRKYSVPFATFSLPSRSNQNFNSSLCCHQEKKHSQTIKQAICPQTRDLIPHEDCVSTDIERSPERRKQRLQTTKE</sequence>
<evidence type="ECO:0000256" key="1">
    <source>
        <dbReference type="SAM" id="MobiDB-lite"/>
    </source>
</evidence>
<gene>
    <name evidence="2" type="ORF">EJ05DRAFT_505666</name>
</gene>
<feature type="compositionally biased region" description="Basic and acidic residues" evidence="1">
    <location>
        <begin position="150"/>
        <end position="160"/>
    </location>
</feature>
<organism evidence="2 3">
    <name type="scientific">Pseudovirgaria hyperparasitica</name>
    <dbReference type="NCBI Taxonomy" id="470096"/>
    <lineage>
        <taxon>Eukaryota</taxon>
        <taxon>Fungi</taxon>
        <taxon>Dikarya</taxon>
        <taxon>Ascomycota</taxon>
        <taxon>Pezizomycotina</taxon>
        <taxon>Dothideomycetes</taxon>
        <taxon>Dothideomycetes incertae sedis</taxon>
        <taxon>Acrospermales</taxon>
        <taxon>Acrospermaceae</taxon>
        <taxon>Pseudovirgaria</taxon>
    </lineage>
</organism>
<reference evidence="2" key="1">
    <citation type="journal article" date="2020" name="Stud. Mycol.">
        <title>101 Dothideomycetes genomes: a test case for predicting lifestyles and emergence of pathogens.</title>
        <authorList>
            <person name="Haridas S."/>
            <person name="Albert R."/>
            <person name="Binder M."/>
            <person name="Bloem J."/>
            <person name="Labutti K."/>
            <person name="Salamov A."/>
            <person name="Andreopoulos B."/>
            <person name="Baker S."/>
            <person name="Barry K."/>
            <person name="Bills G."/>
            <person name="Bluhm B."/>
            <person name="Cannon C."/>
            <person name="Castanera R."/>
            <person name="Culley D."/>
            <person name="Daum C."/>
            <person name="Ezra D."/>
            <person name="Gonzalez J."/>
            <person name="Henrissat B."/>
            <person name="Kuo A."/>
            <person name="Liang C."/>
            <person name="Lipzen A."/>
            <person name="Lutzoni F."/>
            <person name="Magnuson J."/>
            <person name="Mondo S."/>
            <person name="Nolan M."/>
            <person name="Ohm R."/>
            <person name="Pangilinan J."/>
            <person name="Park H.-J."/>
            <person name="Ramirez L."/>
            <person name="Alfaro M."/>
            <person name="Sun H."/>
            <person name="Tritt A."/>
            <person name="Yoshinaga Y."/>
            <person name="Zwiers L.-H."/>
            <person name="Turgeon B."/>
            <person name="Goodwin S."/>
            <person name="Spatafora J."/>
            <person name="Crous P."/>
            <person name="Grigoriev I."/>
        </authorList>
    </citation>
    <scope>NUCLEOTIDE SEQUENCE</scope>
    <source>
        <strain evidence="2">CBS 121739</strain>
    </source>
</reference>
<keyword evidence="3" id="KW-1185">Reference proteome</keyword>
<evidence type="ECO:0000313" key="2">
    <source>
        <dbReference type="EMBL" id="KAF2752787.1"/>
    </source>
</evidence>
<evidence type="ECO:0000313" key="3">
    <source>
        <dbReference type="Proteomes" id="UP000799437"/>
    </source>
</evidence>
<protein>
    <submittedName>
        <fullName evidence="2">Uncharacterized protein</fullName>
    </submittedName>
</protein>
<dbReference type="Proteomes" id="UP000799437">
    <property type="component" value="Unassembled WGS sequence"/>
</dbReference>
<dbReference type="EMBL" id="ML996593">
    <property type="protein sequence ID" value="KAF2752787.1"/>
    <property type="molecule type" value="Genomic_DNA"/>
</dbReference>
<name>A0A6A6VU65_9PEZI</name>
<proteinExistence type="predicted"/>
<dbReference type="GeneID" id="54488780"/>
<dbReference type="RefSeq" id="XP_033595238.1">
    <property type="nucleotide sequence ID" value="XM_033747726.1"/>
</dbReference>
<dbReference type="AlphaFoldDB" id="A0A6A6VU65"/>
<accession>A0A6A6VU65</accession>